<comment type="caution">
    <text evidence="2">The sequence shown here is derived from an EMBL/GenBank/DDBJ whole genome shotgun (WGS) entry which is preliminary data.</text>
</comment>
<dbReference type="EMBL" id="JBJQOH010000006">
    <property type="protein sequence ID" value="KAL3682114.1"/>
    <property type="molecule type" value="Genomic_DNA"/>
</dbReference>
<protein>
    <submittedName>
        <fullName evidence="2">Uncharacterized protein</fullName>
    </submittedName>
</protein>
<feature type="region of interest" description="Disordered" evidence="1">
    <location>
        <begin position="1"/>
        <end position="111"/>
    </location>
</feature>
<name>A0ABD3GYA8_9MARC</name>
<evidence type="ECO:0000256" key="1">
    <source>
        <dbReference type="SAM" id="MobiDB-lite"/>
    </source>
</evidence>
<proteinExistence type="predicted"/>
<feature type="compositionally biased region" description="Gly residues" evidence="1">
    <location>
        <begin position="22"/>
        <end position="43"/>
    </location>
</feature>
<feature type="compositionally biased region" description="Basic and acidic residues" evidence="1">
    <location>
        <begin position="91"/>
        <end position="111"/>
    </location>
</feature>
<sequence length="111" mass="12288">MRRRALDLPPDPRRGRPSLGTVGRGHGRVVGGGGCGRGRGRGQGAESESESDSAGEAAHDPLGRPRRPLRRRIVEDILSEDVEEEEEEPEHQEGAKPRRQVRENPLPERPY</sequence>
<accession>A0ABD3GYA8</accession>
<feature type="compositionally biased region" description="Basic and acidic residues" evidence="1">
    <location>
        <begin position="1"/>
        <end position="14"/>
    </location>
</feature>
<organism evidence="2 3">
    <name type="scientific">Riccia sorocarpa</name>
    <dbReference type="NCBI Taxonomy" id="122646"/>
    <lineage>
        <taxon>Eukaryota</taxon>
        <taxon>Viridiplantae</taxon>
        <taxon>Streptophyta</taxon>
        <taxon>Embryophyta</taxon>
        <taxon>Marchantiophyta</taxon>
        <taxon>Marchantiopsida</taxon>
        <taxon>Marchantiidae</taxon>
        <taxon>Marchantiales</taxon>
        <taxon>Ricciaceae</taxon>
        <taxon>Riccia</taxon>
    </lineage>
</organism>
<reference evidence="2 3" key="1">
    <citation type="submission" date="2024-09" db="EMBL/GenBank/DDBJ databases">
        <title>Chromosome-scale assembly of Riccia sorocarpa.</title>
        <authorList>
            <person name="Paukszto L."/>
        </authorList>
    </citation>
    <scope>NUCLEOTIDE SEQUENCE [LARGE SCALE GENOMIC DNA]</scope>
    <source>
        <strain evidence="2">LP-2024</strain>
        <tissue evidence="2">Aerial parts of the thallus</tissue>
    </source>
</reference>
<dbReference type="AlphaFoldDB" id="A0ABD3GYA8"/>
<evidence type="ECO:0000313" key="2">
    <source>
        <dbReference type="EMBL" id="KAL3682114.1"/>
    </source>
</evidence>
<evidence type="ECO:0000313" key="3">
    <source>
        <dbReference type="Proteomes" id="UP001633002"/>
    </source>
</evidence>
<dbReference type="Proteomes" id="UP001633002">
    <property type="component" value="Unassembled WGS sequence"/>
</dbReference>
<feature type="compositionally biased region" description="Acidic residues" evidence="1">
    <location>
        <begin position="77"/>
        <end position="90"/>
    </location>
</feature>
<keyword evidence="3" id="KW-1185">Reference proteome</keyword>
<gene>
    <name evidence="2" type="ORF">R1sor_000136</name>
</gene>